<dbReference type="InterPro" id="IPR007110">
    <property type="entry name" value="Ig-like_dom"/>
</dbReference>
<reference evidence="5" key="3">
    <citation type="submission" date="2025-09" db="UniProtKB">
        <authorList>
            <consortium name="Ensembl"/>
        </authorList>
    </citation>
    <scope>IDENTIFICATION</scope>
</reference>
<reference evidence="5" key="2">
    <citation type="submission" date="2025-08" db="UniProtKB">
        <authorList>
            <consortium name="Ensembl"/>
        </authorList>
    </citation>
    <scope>IDENTIFICATION</scope>
</reference>
<dbReference type="InterPro" id="IPR013783">
    <property type="entry name" value="Ig-like_fold"/>
</dbReference>
<keyword evidence="6" id="KW-1185">Reference proteome</keyword>
<proteinExistence type="predicted"/>
<dbReference type="Ensembl" id="ENSHHUT00000055533.1">
    <property type="protein sequence ID" value="ENSHHUP00000053660.1"/>
    <property type="gene ID" value="ENSHHUG00000032235.1"/>
</dbReference>
<keyword evidence="3" id="KW-0514">Muscle protein</keyword>
<evidence type="ECO:0000313" key="6">
    <source>
        <dbReference type="Proteomes" id="UP000314982"/>
    </source>
</evidence>
<evidence type="ECO:0000313" key="5">
    <source>
        <dbReference type="Ensembl" id="ENSHHUP00000053660.1"/>
    </source>
</evidence>
<dbReference type="GeneTree" id="ENSGT00940000160092"/>
<dbReference type="STRING" id="62062.ENSHHUP00000053660"/>
<feature type="domain" description="Ig-like" evidence="4">
    <location>
        <begin position="26"/>
        <end position="109"/>
    </location>
</feature>
<dbReference type="FunFam" id="2.60.40.10:FF:000557">
    <property type="entry name" value="Myosin binding protein Ha"/>
    <property type="match status" value="1"/>
</dbReference>
<dbReference type="Proteomes" id="UP000314982">
    <property type="component" value="Unassembled WGS sequence"/>
</dbReference>
<organism evidence="5 6">
    <name type="scientific">Hucho hucho</name>
    <name type="common">huchen</name>
    <dbReference type="NCBI Taxonomy" id="62062"/>
    <lineage>
        <taxon>Eukaryota</taxon>
        <taxon>Metazoa</taxon>
        <taxon>Chordata</taxon>
        <taxon>Craniata</taxon>
        <taxon>Vertebrata</taxon>
        <taxon>Euteleostomi</taxon>
        <taxon>Actinopterygii</taxon>
        <taxon>Neopterygii</taxon>
        <taxon>Teleostei</taxon>
        <taxon>Protacanthopterygii</taxon>
        <taxon>Salmoniformes</taxon>
        <taxon>Salmonidae</taxon>
        <taxon>Salmoninae</taxon>
        <taxon>Hucho</taxon>
    </lineage>
</organism>
<dbReference type="InterPro" id="IPR013098">
    <property type="entry name" value="Ig_I-set"/>
</dbReference>
<dbReference type="Pfam" id="PF07679">
    <property type="entry name" value="I-set"/>
    <property type="match status" value="1"/>
</dbReference>
<dbReference type="SUPFAM" id="SSF48726">
    <property type="entry name" value="Immunoglobulin"/>
    <property type="match status" value="1"/>
</dbReference>
<evidence type="ECO:0000259" key="4">
    <source>
        <dbReference type="PROSITE" id="PS50835"/>
    </source>
</evidence>
<keyword evidence="2" id="KW-0130">Cell adhesion</keyword>
<sequence>MRHSVHNVDISKPPAHTTPYTLSAICPVQLKPGFIREEHTSPACQWPSKAKIVWMKNKMIIGEDPKFLMQNNQGVLTLNIRKPGRFDGGKYSCKAINDLGEDEVECRLEVRVLKEKKEGDEEKK</sequence>
<name>A0A4W5NWF1_9TELE</name>
<reference evidence="6" key="1">
    <citation type="submission" date="2018-06" db="EMBL/GenBank/DDBJ databases">
        <title>Genome assembly of Danube salmon.</title>
        <authorList>
            <person name="Macqueen D.J."/>
            <person name="Gundappa M.K."/>
        </authorList>
    </citation>
    <scope>NUCLEOTIDE SEQUENCE [LARGE SCALE GENOMIC DNA]</scope>
</reference>
<accession>A0A4W5NWF1</accession>
<keyword evidence="1" id="KW-0787">Thick filament</keyword>
<protein>
    <recommendedName>
        <fullName evidence="4">Ig-like domain-containing protein</fullName>
    </recommendedName>
</protein>
<dbReference type="PROSITE" id="PS50835">
    <property type="entry name" value="IG_LIKE"/>
    <property type="match status" value="1"/>
</dbReference>
<dbReference type="CDD" id="cd00096">
    <property type="entry name" value="Ig"/>
    <property type="match status" value="1"/>
</dbReference>
<dbReference type="GO" id="GO:0032982">
    <property type="term" value="C:myosin filament"/>
    <property type="evidence" value="ECO:0007669"/>
    <property type="project" value="UniProtKB-KW"/>
</dbReference>
<evidence type="ECO:0000256" key="3">
    <source>
        <dbReference type="ARBA" id="ARBA00023179"/>
    </source>
</evidence>
<dbReference type="InterPro" id="IPR036179">
    <property type="entry name" value="Ig-like_dom_sf"/>
</dbReference>
<dbReference type="GO" id="GO:0007155">
    <property type="term" value="P:cell adhesion"/>
    <property type="evidence" value="ECO:0007669"/>
    <property type="project" value="UniProtKB-KW"/>
</dbReference>
<evidence type="ECO:0000256" key="2">
    <source>
        <dbReference type="ARBA" id="ARBA00022889"/>
    </source>
</evidence>
<evidence type="ECO:0000256" key="1">
    <source>
        <dbReference type="ARBA" id="ARBA00022433"/>
    </source>
</evidence>
<dbReference type="AlphaFoldDB" id="A0A4W5NWF1"/>
<dbReference type="Gene3D" id="2.60.40.10">
    <property type="entry name" value="Immunoglobulins"/>
    <property type="match status" value="1"/>
</dbReference>